<feature type="compositionally biased region" description="Polar residues" evidence="1">
    <location>
        <begin position="572"/>
        <end position="636"/>
    </location>
</feature>
<dbReference type="GO" id="GO:0005826">
    <property type="term" value="C:actomyosin contractile ring"/>
    <property type="evidence" value="ECO:0007669"/>
    <property type="project" value="TreeGrafter"/>
</dbReference>
<dbReference type="PANTHER" id="PTHR21601:SF0">
    <property type="entry name" value="PROTEIN SPA2-RELATED"/>
    <property type="match status" value="1"/>
</dbReference>
<dbReference type="InterPro" id="IPR039892">
    <property type="entry name" value="Spa2/Sph1"/>
</dbReference>
<dbReference type="STRING" id="1789683.A0A1X7R5C9"/>
<feature type="region of interest" description="Disordered" evidence="1">
    <location>
        <begin position="186"/>
        <end position="210"/>
    </location>
</feature>
<keyword evidence="4" id="KW-1185">Reference proteome</keyword>
<dbReference type="GO" id="GO:1902716">
    <property type="term" value="C:cell cortex of growing cell tip"/>
    <property type="evidence" value="ECO:0007669"/>
    <property type="project" value="TreeGrafter"/>
</dbReference>
<proteinExistence type="predicted"/>
<dbReference type="InterPro" id="IPR013724">
    <property type="entry name" value="GIT_SHD"/>
</dbReference>
<dbReference type="AlphaFoldDB" id="A0A1X7R5C9"/>
<evidence type="ECO:0000313" key="4">
    <source>
        <dbReference type="Proteomes" id="UP000196158"/>
    </source>
</evidence>
<dbReference type="PANTHER" id="PTHR21601">
    <property type="entry name" value="SPA2 PROTEIN"/>
    <property type="match status" value="1"/>
</dbReference>
<evidence type="ECO:0000259" key="2">
    <source>
        <dbReference type="SMART" id="SM00555"/>
    </source>
</evidence>
<dbReference type="GO" id="GO:0007121">
    <property type="term" value="P:bipolar cellular bud site selection"/>
    <property type="evidence" value="ECO:0007669"/>
    <property type="project" value="TreeGrafter"/>
</dbReference>
<protein>
    <submittedName>
        <fullName evidence="3">Similar to Saccharomyces cerevisiae YLL021W SPA2 Component of the polarisome, which functions in actin cytoskeletal organization during polarized growth</fullName>
    </submittedName>
</protein>
<feature type="region of interest" description="Disordered" evidence="1">
    <location>
        <begin position="258"/>
        <end position="284"/>
    </location>
</feature>
<feature type="domain" description="GIT Spa2 homology (SHD)" evidence="2">
    <location>
        <begin position="43"/>
        <end position="73"/>
    </location>
</feature>
<dbReference type="GO" id="GO:0007124">
    <property type="term" value="P:pseudohyphal growth"/>
    <property type="evidence" value="ECO:0007669"/>
    <property type="project" value="TreeGrafter"/>
</dbReference>
<dbReference type="Pfam" id="PF08518">
    <property type="entry name" value="GIT_SHD"/>
    <property type="match status" value="2"/>
</dbReference>
<dbReference type="EMBL" id="FXLY01000005">
    <property type="protein sequence ID" value="SMN20446.1"/>
    <property type="molecule type" value="Genomic_DNA"/>
</dbReference>
<evidence type="ECO:0000256" key="1">
    <source>
        <dbReference type="SAM" id="MobiDB-lite"/>
    </source>
</evidence>
<dbReference type="Proteomes" id="UP000196158">
    <property type="component" value="Unassembled WGS sequence"/>
</dbReference>
<sequence length="715" mass="80884">MPTHDAKYRDEISKYYSKLSSFTRITGHDQLVEVKKTKRAEKARSKLSSLSTRQFYELNVDVNDELDRRINETGTETITLKDGEKEAVEKRNNARRKLAALSEVRFDELVNDLISEIELRGMDKIVKTEEVEQKETEGTLVSSFNMSDLGSISPQKVNDREESTEDSKVDEEVEDISLKGSEENMSLIATPNSPTTAHSGKRLPKLDNDSMNRDEPAEIANDIVLQSPATNDNAGNVIKSDPYFQTSHIIPIKASVNWSDDDEDESPTKMEQDSIGDIETPDHSIGKNNAHFIKTTQNDVAYESLLNENNILKQELHILKMKQNDTTASNYLSISSSEMGKMERYIDNDLGYIPVHLAEKFHDTIDYFYKTISEPQRTLMSTKNNDESSPDTTLFKIIFQISKISSQIITLVDIPIFKQEIILLKAAISQAITTTRYYSMYGNLLPKLTVHAAISDISFSFCNLIKMTKLKTDRDQFQSPMLSGVNDTPVSTYRFTKDLLIHNTNEADKVPVEAKPLKLARNLKNHKAEYLETPSKLKIPVRNESRRRSKRSSFRKSKQLNKEIATPHRNPSRPTSKTTNALRESSQDSFDFNKTPTILQNNYNGNKSPINHTVSRNTSISSSLNYGEPKSTSTSIDSRKTSKSSLKKWNNNNKKGKNNHEKNNNNTSKPVANSPTPTKTSKKSAKRFADKIKNFGNNNSLGLRMMPSENPTKVK</sequence>
<reference evidence="3 4" key="1">
    <citation type="submission" date="2017-04" db="EMBL/GenBank/DDBJ databases">
        <authorList>
            <person name="Afonso C.L."/>
            <person name="Miller P.J."/>
            <person name="Scott M.A."/>
            <person name="Spackman E."/>
            <person name="Goraichik I."/>
            <person name="Dimitrov K.M."/>
            <person name="Suarez D.L."/>
            <person name="Swayne D.E."/>
        </authorList>
    </citation>
    <scope>NUCLEOTIDE SEQUENCE [LARGE SCALE GENOMIC DNA]</scope>
</reference>
<evidence type="ECO:0000313" key="3">
    <source>
        <dbReference type="EMBL" id="SMN20446.1"/>
    </source>
</evidence>
<dbReference type="GO" id="GO:0005934">
    <property type="term" value="C:cellular bud tip"/>
    <property type="evidence" value="ECO:0007669"/>
    <property type="project" value="TreeGrafter"/>
</dbReference>
<dbReference type="OrthoDB" id="5588096at2759"/>
<feature type="compositionally biased region" description="Low complexity" evidence="1">
    <location>
        <begin position="664"/>
        <end position="679"/>
    </location>
</feature>
<dbReference type="GO" id="GO:0005935">
    <property type="term" value="C:cellular bud neck"/>
    <property type="evidence" value="ECO:0007669"/>
    <property type="project" value="TreeGrafter"/>
</dbReference>
<feature type="compositionally biased region" description="Polar residues" evidence="1">
    <location>
        <begin position="139"/>
        <end position="156"/>
    </location>
</feature>
<dbReference type="GO" id="GO:0000131">
    <property type="term" value="C:incipient cellular bud site"/>
    <property type="evidence" value="ECO:0007669"/>
    <property type="project" value="TreeGrafter"/>
</dbReference>
<dbReference type="GO" id="GO:0005078">
    <property type="term" value="F:MAP-kinase scaffold activity"/>
    <property type="evidence" value="ECO:0007669"/>
    <property type="project" value="TreeGrafter"/>
</dbReference>
<feature type="domain" description="GIT Spa2 homology (SHD)" evidence="2">
    <location>
        <begin position="94"/>
        <end position="124"/>
    </location>
</feature>
<organism evidence="3 4">
    <name type="scientific">Maudiozyma saulgeensis</name>
    <dbReference type="NCBI Taxonomy" id="1789683"/>
    <lineage>
        <taxon>Eukaryota</taxon>
        <taxon>Fungi</taxon>
        <taxon>Dikarya</taxon>
        <taxon>Ascomycota</taxon>
        <taxon>Saccharomycotina</taxon>
        <taxon>Saccharomycetes</taxon>
        <taxon>Saccharomycetales</taxon>
        <taxon>Saccharomycetaceae</taxon>
        <taxon>Maudiozyma</taxon>
    </lineage>
</organism>
<name>A0A1X7R5C9_9SACH</name>
<dbReference type="SMART" id="SM00555">
    <property type="entry name" value="GIT"/>
    <property type="match status" value="2"/>
</dbReference>
<feature type="region of interest" description="Disordered" evidence="1">
    <location>
        <begin position="132"/>
        <end position="173"/>
    </location>
</feature>
<accession>A0A1X7R5C9</accession>
<feature type="compositionally biased region" description="Basic residues" evidence="1">
    <location>
        <begin position="547"/>
        <end position="559"/>
    </location>
</feature>
<dbReference type="GO" id="GO:0043332">
    <property type="term" value="C:mating projection tip"/>
    <property type="evidence" value="ECO:0007669"/>
    <property type="project" value="TreeGrafter"/>
</dbReference>
<feature type="region of interest" description="Disordered" evidence="1">
    <location>
        <begin position="534"/>
        <end position="715"/>
    </location>
</feature>
<dbReference type="GO" id="GO:0036267">
    <property type="term" value="P:invasive filamentous growth"/>
    <property type="evidence" value="ECO:0007669"/>
    <property type="project" value="TreeGrafter"/>
</dbReference>
<gene>
    <name evidence="3" type="ORF">KASA_0N04268G</name>
</gene>
<feature type="compositionally biased region" description="Polar residues" evidence="1">
    <location>
        <begin position="186"/>
        <end position="198"/>
    </location>
</feature>
<feature type="compositionally biased region" description="Basic and acidic residues" evidence="1">
    <location>
        <begin position="157"/>
        <end position="167"/>
    </location>
</feature>